<evidence type="ECO:0000313" key="1">
    <source>
        <dbReference type="EMBL" id="APR03070.1"/>
    </source>
</evidence>
<dbReference type="NCBIfam" id="TIGR00741">
    <property type="entry name" value="yfiA"/>
    <property type="match status" value="1"/>
</dbReference>
<dbReference type="SUPFAM" id="SSF69754">
    <property type="entry name" value="Ribosome binding protein Y (YfiA homologue)"/>
    <property type="match status" value="1"/>
</dbReference>
<organism evidence="1 2">
    <name type="scientific">Thauera chlorobenzoica</name>
    <dbReference type="NCBI Taxonomy" id="96773"/>
    <lineage>
        <taxon>Bacteria</taxon>
        <taxon>Pseudomonadati</taxon>
        <taxon>Pseudomonadota</taxon>
        <taxon>Betaproteobacteria</taxon>
        <taxon>Rhodocyclales</taxon>
        <taxon>Zoogloeaceae</taxon>
        <taxon>Thauera</taxon>
    </lineage>
</organism>
<dbReference type="AlphaFoldDB" id="A0A1H5YLI3"/>
<sequence length="119" mass="13248">MNIQIHAKDFSLTEALRAHVTRRLAYALNHGQDVVSRTSVRLTDVNGLRGGVDKSCAIEVRMKGAADLIVEDVQDDIYVAIDRASERIGRLLDRRLAQLREHAGVARRDRESLVVGDSD</sequence>
<gene>
    <name evidence="1" type="ORF">Tchl_0197</name>
</gene>
<dbReference type="Proteomes" id="UP000185739">
    <property type="component" value="Chromosome"/>
</dbReference>
<name>A0A1H5YLI3_9RHOO</name>
<keyword evidence="2" id="KW-1185">Reference proteome</keyword>
<dbReference type="OrthoDB" id="5297384at2"/>
<dbReference type="KEGG" id="tcl:Tchl_0197"/>
<dbReference type="Pfam" id="PF02482">
    <property type="entry name" value="Ribosomal_S30AE"/>
    <property type="match status" value="1"/>
</dbReference>
<dbReference type="InterPro" id="IPR003489">
    <property type="entry name" value="RHF/RaiA"/>
</dbReference>
<dbReference type="Gene3D" id="3.30.160.100">
    <property type="entry name" value="Ribosome hibernation promotion factor-like"/>
    <property type="match status" value="1"/>
</dbReference>
<dbReference type="EMBL" id="CP018839">
    <property type="protein sequence ID" value="APR03070.1"/>
    <property type="molecule type" value="Genomic_DNA"/>
</dbReference>
<dbReference type="RefSeq" id="WP_075146744.1">
    <property type="nucleotide sequence ID" value="NZ_CP018839.1"/>
</dbReference>
<proteinExistence type="predicted"/>
<reference evidence="1 2" key="1">
    <citation type="submission" date="2016-12" db="EMBL/GenBank/DDBJ databases">
        <title>Complete genome sequence of Thauera chlorobenzoica, a Betaproteobacterium degrading haloaromatics anaerobically to CO2 and halides.</title>
        <authorList>
            <person name="Goris T."/>
            <person name="Mergelsberg M."/>
            <person name="Boll M."/>
        </authorList>
    </citation>
    <scope>NUCLEOTIDE SEQUENCE [LARGE SCALE GENOMIC DNA]</scope>
    <source>
        <strain evidence="1 2">3CB1</strain>
    </source>
</reference>
<dbReference type="InterPro" id="IPR036567">
    <property type="entry name" value="RHF-like"/>
</dbReference>
<accession>A0A1H5YLI3</accession>
<protein>
    <submittedName>
        <fullName evidence="1">RaiA family protein</fullName>
    </submittedName>
</protein>
<evidence type="ECO:0000313" key="2">
    <source>
        <dbReference type="Proteomes" id="UP000185739"/>
    </source>
</evidence>
<dbReference type="STRING" id="96773.Tchl_0197"/>